<keyword evidence="4" id="KW-1185">Reference proteome</keyword>
<feature type="domain" description="J" evidence="2">
    <location>
        <begin position="73"/>
        <end position="111"/>
    </location>
</feature>
<dbReference type="SUPFAM" id="SSF46565">
    <property type="entry name" value="Chaperone J-domain"/>
    <property type="match status" value="1"/>
</dbReference>
<dbReference type="Proteomes" id="UP000515908">
    <property type="component" value="Chromosome 17"/>
</dbReference>
<reference evidence="3 4" key="1">
    <citation type="submission" date="2020-08" db="EMBL/GenBank/DDBJ databases">
        <authorList>
            <person name="Newling K."/>
            <person name="Davey J."/>
            <person name="Forrester S."/>
        </authorList>
    </citation>
    <scope>NUCLEOTIDE SEQUENCE [LARGE SCALE GENOMIC DNA]</scope>
    <source>
        <strain evidence="4">Crithidia deanei Carvalho (ATCC PRA-265)</strain>
    </source>
</reference>
<feature type="compositionally biased region" description="Low complexity" evidence="1">
    <location>
        <begin position="264"/>
        <end position="276"/>
    </location>
</feature>
<dbReference type="Gene3D" id="1.10.287.110">
    <property type="entry name" value="DnaJ domain"/>
    <property type="match status" value="1"/>
</dbReference>
<dbReference type="VEuPathDB" id="TriTrypDB:ADEAN_000787000"/>
<evidence type="ECO:0000313" key="3">
    <source>
        <dbReference type="EMBL" id="CAD2220355.1"/>
    </source>
</evidence>
<dbReference type="InterPro" id="IPR001623">
    <property type="entry name" value="DnaJ_domain"/>
</dbReference>
<accession>A0A7G2CLQ8</accession>
<sequence>MEPLAEKCIRNGDLEGAVSMYASLEHVNPVYKRKVELLRVLIDPSKVPQPQRNFDICDALLDEHIPPEILLGKNGDADTINKNYQRLVVYVHPDKNTNSRAKDAFQRLGEMKEKANEAFIKRGVIEKFEAQLSAASNPPKNSKQSPSAHFPKLSELKKNKITLTSLRRGVSAESDPFSATTRPFSSVTSPLPSPRQTDLAATVPSMSLDSLPSGNRMPTRPPRKKAGGTAPRSVADTRKRKEKSSLPRDTFTSGKTVGKPETMSSASSSKSGFSTSVTGYKKTPHNLSPLHKDKGLPKEDVVHHPLPAANPIHNTEHPNSEAPVAEPVVADETPFSTQEKSPEAEEPIAATAEEEAADAEEAAAADEIDRDKLREQITAMINGLGQLRRDSTNIRLRTNMSFSAYSKETK</sequence>
<evidence type="ECO:0000259" key="2">
    <source>
        <dbReference type="Pfam" id="PF00226"/>
    </source>
</evidence>
<dbReference type="CDD" id="cd06257">
    <property type="entry name" value="DnaJ"/>
    <property type="match status" value="1"/>
</dbReference>
<dbReference type="EMBL" id="LR877161">
    <property type="protein sequence ID" value="CAD2220355.1"/>
    <property type="molecule type" value="Genomic_DNA"/>
</dbReference>
<feature type="region of interest" description="Disordered" evidence="1">
    <location>
        <begin position="133"/>
        <end position="370"/>
    </location>
</feature>
<dbReference type="Pfam" id="PF00226">
    <property type="entry name" value="DnaJ"/>
    <property type="match status" value="1"/>
</dbReference>
<feature type="compositionally biased region" description="Basic and acidic residues" evidence="1">
    <location>
        <begin position="290"/>
        <end position="303"/>
    </location>
</feature>
<gene>
    <name evidence="3" type="ORF">ADEAN_000787000</name>
</gene>
<dbReference type="InterPro" id="IPR036869">
    <property type="entry name" value="J_dom_sf"/>
</dbReference>
<evidence type="ECO:0000313" key="4">
    <source>
        <dbReference type="Proteomes" id="UP000515908"/>
    </source>
</evidence>
<name>A0A7G2CLQ8_9TRYP</name>
<organism evidence="3 4">
    <name type="scientific">Angomonas deanei</name>
    <dbReference type="NCBI Taxonomy" id="59799"/>
    <lineage>
        <taxon>Eukaryota</taxon>
        <taxon>Discoba</taxon>
        <taxon>Euglenozoa</taxon>
        <taxon>Kinetoplastea</taxon>
        <taxon>Metakinetoplastina</taxon>
        <taxon>Trypanosomatida</taxon>
        <taxon>Trypanosomatidae</taxon>
        <taxon>Strigomonadinae</taxon>
        <taxon>Angomonas</taxon>
    </lineage>
</organism>
<evidence type="ECO:0000256" key="1">
    <source>
        <dbReference type="SAM" id="MobiDB-lite"/>
    </source>
</evidence>
<protein>
    <recommendedName>
        <fullName evidence="2">J domain-containing protein</fullName>
    </recommendedName>
</protein>
<feature type="compositionally biased region" description="Low complexity" evidence="1">
    <location>
        <begin position="136"/>
        <end position="147"/>
    </location>
</feature>
<feature type="compositionally biased region" description="Polar residues" evidence="1">
    <location>
        <begin position="204"/>
        <end position="213"/>
    </location>
</feature>
<proteinExistence type="predicted"/>
<feature type="compositionally biased region" description="Polar residues" evidence="1">
    <location>
        <begin position="177"/>
        <end position="196"/>
    </location>
</feature>
<feature type="compositionally biased region" description="Basic and acidic residues" evidence="1">
    <location>
        <begin position="235"/>
        <end position="246"/>
    </location>
</feature>
<dbReference type="AlphaFoldDB" id="A0A7G2CLQ8"/>
<feature type="compositionally biased region" description="Acidic residues" evidence="1">
    <location>
        <begin position="352"/>
        <end position="366"/>
    </location>
</feature>